<proteinExistence type="predicted"/>
<dbReference type="OrthoDB" id="10395501at2759"/>
<dbReference type="EMBL" id="JABWDY010032186">
    <property type="protein sequence ID" value="KAF5184382.1"/>
    <property type="molecule type" value="Genomic_DNA"/>
</dbReference>
<accession>A0A7J6VJA7</accession>
<reference evidence="1 2" key="1">
    <citation type="submission" date="2020-06" db="EMBL/GenBank/DDBJ databases">
        <title>Transcriptomic and genomic resources for Thalictrum thalictroides and T. hernandezii: Facilitating candidate gene discovery in an emerging model plant lineage.</title>
        <authorList>
            <person name="Arias T."/>
            <person name="Riano-Pachon D.M."/>
            <person name="Di Stilio V.S."/>
        </authorList>
    </citation>
    <scope>NUCLEOTIDE SEQUENCE [LARGE SCALE GENOMIC DNA]</scope>
    <source>
        <strain evidence="2">cv. WT478/WT964</strain>
        <tissue evidence="1">Leaves</tissue>
    </source>
</reference>
<sequence>MAATKLAATAVADLIATPILRRKAAPFSAVIPPTSVCTPKRRISITLDTIVEEESMDHLMDHPQTYPTSSSSSCFLEVQKLLSTTYGHDMNTSVLIKGRVL</sequence>
<gene>
    <name evidence="1" type="ORF">FRX31_026030</name>
</gene>
<evidence type="ECO:0000313" key="2">
    <source>
        <dbReference type="Proteomes" id="UP000554482"/>
    </source>
</evidence>
<dbReference type="Proteomes" id="UP000554482">
    <property type="component" value="Unassembled WGS sequence"/>
</dbReference>
<comment type="caution">
    <text evidence="1">The sequence shown here is derived from an EMBL/GenBank/DDBJ whole genome shotgun (WGS) entry which is preliminary data.</text>
</comment>
<dbReference type="AlphaFoldDB" id="A0A7J6VJA7"/>
<protein>
    <submittedName>
        <fullName evidence="1">Uncharacterized protein</fullName>
    </submittedName>
</protein>
<evidence type="ECO:0000313" key="1">
    <source>
        <dbReference type="EMBL" id="KAF5184382.1"/>
    </source>
</evidence>
<keyword evidence="2" id="KW-1185">Reference proteome</keyword>
<name>A0A7J6VJA7_THATH</name>
<organism evidence="1 2">
    <name type="scientific">Thalictrum thalictroides</name>
    <name type="common">Rue-anemone</name>
    <name type="synonym">Anemone thalictroides</name>
    <dbReference type="NCBI Taxonomy" id="46969"/>
    <lineage>
        <taxon>Eukaryota</taxon>
        <taxon>Viridiplantae</taxon>
        <taxon>Streptophyta</taxon>
        <taxon>Embryophyta</taxon>
        <taxon>Tracheophyta</taxon>
        <taxon>Spermatophyta</taxon>
        <taxon>Magnoliopsida</taxon>
        <taxon>Ranunculales</taxon>
        <taxon>Ranunculaceae</taxon>
        <taxon>Thalictroideae</taxon>
        <taxon>Thalictrum</taxon>
    </lineage>
</organism>